<reference evidence="2 3" key="1">
    <citation type="submission" date="2021-02" db="EMBL/GenBank/DDBJ databases">
        <title>Plant Genome Project.</title>
        <authorList>
            <person name="Zhang R.-G."/>
        </authorList>
    </citation>
    <scope>NUCLEOTIDE SEQUENCE [LARGE SCALE GENOMIC DNA]</scope>
    <source>
        <tissue evidence="2">Leaves</tissue>
    </source>
</reference>
<organism evidence="2 3">
    <name type="scientific">Xanthoceras sorbifolium</name>
    <dbReference type="NCBI Taxonomy" id="99658"/>
    <lineage>
        <taxon>Eukaryota</taxon>
        <taxon>Viridiplantae</taxon>
        <taxon>Streptophyta</taxon>
        <taxon>Embryophyta</taxon>
        <taxon>Tracheophyta</taxon>
        <taxon>Spermatophyta</taxon>
        <taxon>Magnoliopsida</taxon>
        <taxon>eudicotyledons</taxon>
        <taxon>Gunneridae</taxon>
        <taxon>Pentapetalae</taxon>
        <taxon>rosids</taxon>
        <taxon>malvids</taxon>
        <taxon>Sapindales</taxon>
        <taxon>Sapindaceae</taxon>
        <taxon>Xanthoceroideae</taxon>
        <taxon>Xanthoceras</taxon>
    </lineage>
</organism>
<dbReference type="InterPro" id="IPR050951">
    <property type="entry name" value="Retrovirus_Pol_polyprotein"/>
</dbReference>
<protein>
    <recommendedName>
        <fullName evidence="1">Integrase zinc-binding domain-containing protein</fullName>
    </recommendedName>
</protein>
<evidence type="ECO:0000313" key="3">
    <source>
        <dbReference type="Proteomes" id="UP000827721"/>
    </source>
</evidence>
<name>A0ABQ8HKR7_9ROSI</name>
<dbReference type="InterPro" id="IPR041588">
    <property type="entry name" value="Integrase_H2C2"/>
</dbReference>
<dbReference type="InterPro" id="IPR043502">
    <property type="entry name" value="DNA/RNA_pol_sf"/>
</dbReference>
<feature type="domain" description="Integrase zinc-binding" evidence="1">
    <location>
        <begin position="189"/>
        <end position="243"/>
    </location>
</feature>
<dbReference type="Pfam" id="PF17921">
    <property type="entry name" value="Integrase_H2C2"/>
    <property type="match status" value="1"/>
</dbReference>
<proteinExistence type="predicted"/>
<dbReference type="SUPFAM" id="SSF56672">
    <property type="entry name" value="DNA/RNA polymerases"/>
    <property type="match status" value="1"/>
</dbReference>
<dbReference type="Proteomes" id="UP000827721">
    <property type="component" value="Unassembled WGS sequence"/>
</dbReference>
<sequence>MNVVAKEVVDRLGLPLEAHLTPYRVSCIIDRNSVPVQNCCLMKFSLGKTYVDQVWCEVLPMTVLETLRKEQLYINKSKCSFLKEKTNFLGFIVSYKRVEVDPSKVQAIQDWPELKNGVVDALSRRPHILAAITIKATGFEAMKNDYATDQDFKSIWTALQTDAPTVQTDFSISEGFLTKSGRICIPMGSMRDFIILELHGGELAGHFGFDKTYSLVANGFFWPQLRRNVHTVVARCRTCQVNKGTKQNTGLYTLLPIPHQPWIDISMDFILGECVSPAPNLGAAIRVPVVAVRDHQFVSTRQGGYYKFLLQWAHKPILESVWLQGDEVSPLNPSLFQAYLQQYLLDASSLGGRQTDAL</sequence>
<dbReference type="PANTHER" id="PTHR37984">
    <property type="entry name" value="PROTEIN CBG26694"/>
    <property type="match status" value="1"/>
</dbReference>
<keyword evidence="3" id="KW-1185">Reference proteome</keyword>
<comment type="caution">
    <text evidence="2">The sequence shown here is derived from an EMBL/GenBank/DDBJ whole genome shotgun (WGS) entry which is preliminary data.</text>
</comment>
<dbReference type="Gene3D" id="3.30.70.270">
    <property type="match status" value="1"/>
</dbReference>
<dbReference type="EMBL" id="JAFEMO010000009">
    <property type="protein sequence ID" value="KAH7564951.1"/>
    <property type="molecule type" value="Genomic_DNA"/>
</dbReference>
<dbReference type="InterPro" id="IPR043128">
    <property type="entry name" value="Rev_trsase/Diguanyl_cyclase"/>
</dbReference>
<evidence type="ECO:0000259" key="1">
    <source>
        <dbReference type="Pfam" id="PF17921"/>
    </source>
</evidence>
<accession>A0ABQ8HKR7</accession>
<evidence type="ECO:0000313" key="2">
    <source>
        <dbReference type="EMBL" id="KAH7564951.1"/>
    </source>
</evidence>
<dbReference type="Gene3D" id="1.10.340.70">
    <property type="match status" value="1"/>
</dbReference>
<dbReference type="PANTHER" id="PTHR37984:SF5">
    <property type="entry name" value="PROTEIN NYNRIN-LIKE"/>
    <property type="match status" value="1"/>
</dbReference>
<gene>
    <name evidence="2" type="ORF">JRO89_XS09G0088900</name>
</gene>